<dbReference type="Gene3D" id="3.40.630.190">
    <property type="entry name" value="LCP protein"/>
    <property type="match status" value="1"/>
</dbReference>
<dbReference type="Pfam" id="PF03816">
    <property type="entry name" value="LytR_cpsA_psr"/>
    <property type="match status" value="1"/>
</dbReference>
<feature type="region of interest" description="Disordered" evidence="2">
    <location>
        <begin position="1"/>
        <end position="21"/>
    </location>
</feature>
<organism evidence="5 6">
    <name type="scientific">Arcanobacterium haemolyticum (strain ATCC 9345 / DSM 20595 / CCM 5947 / CCUG 17215 / LMG 16163 / NBRC 15585 / NCTC 8452 / 11018)</name>
    <dbReference type="NCBI Taxonomy" id="644284"/>
    <lineage>
        <taxon>Bacteria</taxon>
        <taxon>Bacillati</taxon>
        <taxon>Actinomycetota</taxon>
        <taxon>Actinomycetes</taxon>
        <taxon>Actinomycetales</taxon>
        <taxon>Actinomycetaceae</taxon>
        <taxon>Arcanobacterium</taxon>
    </lineage>
</organism>
<feature type="domain" description="Cell envelope-related transcriptional attenuator" evidence="4">
    <location>
        <begin position="103"/>
        <end position="267"/>
    </location>
</feature>
<dbReference type="InterPro" id="IPR004474">
    <property type="entry name" value="LytR_CpsA_psr"/>
</dbReference>
<dbReference type="HOGENOM" id="CLU_016455_0_0_11"/>
<keyword evidence="6" id="KW-1185">Reference proteome</keyword>
<accession>D7BKE8</accession>
<dbReference type="KEGG" id="ahe:Arch_1426"/>
<dbReference type="STRING" id="644284.Arch_1426"/>
<evidence type="ECO:0000313" key="6">
    <source>
        <dbReference type="Proteomes" id="UP000000376"/>
    </source>
</evidence>
<evidence type="ECO:0000256" key="2">
    <source>
        <dbReference type="SAM" id="MobiDB-lite"/>
    </source>
</evidence>
<dbReference type="RefSeq" id="WP_013170618.1">
    <property type="nucleotide sequence ID" value="NC_014218.1"/>
</dbReference>
<dbReference type="InterPro" id="IPR050922">
    <property type="entry name" value="LytR/CpsA/Psr_CW_biosynth"/>
</dbReference>
<dbReference type="AlphaFoldDB" id="D7BKE8"/>
<dbReference type="eggNOG" id="COG1316">
    <property type="taxonomic scope" value="Bacteria"/>
</dbReference>
<evidence type="ECO:0000256" key="1">
    <source>
        <dbReference type="ARBA" id="ARBA00006068"/>
    </source>
</evidence>
<dbReference type="EMBL" id="CP002045">
    <property type="protein sequence ID" value="ADH93128.1"/>
    <property type="molecule type" value="Genomic_DNA"/>
</dbReference>
<feature type="transmembrane region" description="Helical" evidence="3">
    <location>
        <begin position="28"/>
        <end position="51"/>
    </location>
</feature>
<dbReference type="Proteomes" id="UP000000376">
    <property type="component" value="Chromosome"/>
</dbReference>
<dbReference type="PANTHER" id="PTHR33392">
    <property type="entry name" value="POLYISOPRENYL-TEICHOIC ACID--PEPTIDOGLYCAN TEICHOIC ACID TRANSFERASE TAGU"/>
    <property type="match status" value="1"/>
</dbReference>
<evidence type="ECO:0000313" key="5">
    <source>
        <dbReference type="EMBL" id="ADH93128.1"/>
    </source>
</evidence>
<keyword evidence="3" id="KW-0812">Transmembrane</keyword>
<evidence type="ECO:0000256" key="3">
    <source>
        <dbReference type="SAM" id="Phobius"/>
    </source>
</evidence>
<dbReference type="OrthoDB" id="9782542at2"/>
<proteinExistence type="inferred from homology"/>
<protein>
    <submittedName>
        <fullName evidence="5">Cell envelope-related transcriptional attenuator</fullName>
    </submittedName>
</protein>
<dbReference type="NCBIfam" id="TIGR00350">
    <property type="entry name" value="lytR_cpsA_psr"/>
    <property type="match status" value="1"/>
</dbReference>
<evidence type="ECO:0000259" key="4">
    <source>
        <dbReference type="Pfam" id="PF03816"/>
    </source>
</evidence>
<comment type="similarity">
    <text evidence="1">Belongs to the LytR/CpsA/Psr (LCP) family.</text>
</comment>
<dbReference type="PANTHER" id="PTHR33392:SF6">
    <property type="entry name" value="POLYISOPRENYL-TEICHOIC ACID--PEPTIDOGLYCAN TEICHOIC ACID TRANSFERASE TAGU"/>
    <property type="match status" value="1"/>
</dbReference>
<keyword evidence="3" id="KW-1133">Transmembrane helix</keyword>
<sequence length="385" mass="41819">MVKTNDNIDVSPRSASHQRKSNPWRNRLRIFGLAIFAFILTSGTAFGTMLYELQQSITQHDIAALVEQKERPVQNQAPLDQKAGKPLNILLLGADKEDGGIQRSDTTMIVHVSANRERVDVVSIPRDTLVNIPSCVTGNNGNSYPQEDAMFNSAFSTGGSNGGTVAQAAACTLRTVEELTGIYIDGFAVLNFDSFRDVVDTIGGIDLCFNEAVDDQYSGIKLDAGCHHLDGTQALGIARARYSIGDGTDIGRISRQHQVVTAIAKKTFSLNFFTDISTFYGIIKDVTSHMDLSNGLGDIQWLGGFAYSLRNIDPDSINFATMPHVYEGARVRPSANASLVWKALLNDQPIPAEALATDSGPDIIRSVTPEQLEEFKNNLGSGLHK</sequence>
<name>D7BKE8_ARCHD</name>
<reference evidence="5 6" key="1">
    <citation type="journal article" date="2010" name="Stand. Genomic Sci.">
        <title>Complete genome sequence of Arcanobacterium haemolyticum type strain (11018).</title>
        <authorList>
            <person name="Yasawong M."/>
            <person name="Teshima H."/>
            <person name="Lapidus A."/>
            <person name="Nolan M."/>
            <person name="Lucas S."/>
            <person name="Glavina Del Rio T."/>
            <person name="Tice H."/>
            <person name="Cheng J."/>
            <person name="Bruce D."/>
            <person name="Detter C."/>
            <person name="Tapia R."/>
            <person name="Han C."/>
            <person name="Goodwin L."/>
            <person name="Pitluck S."/>
            <person name="Liolios K."/>
            <person name="Ivanova N."/>
            <person name="Mavromatis K."/>
            <person name="Mikhailova N."/>
            <person name="Pati A."/>
            <person name="Chen A."/>
            <person name="Palaniappan K."/>
            <person name="Land M."/>
            <person name="Hauser L."/>
            <person name="Chang Y."/>
            <person name="Jeffries C."/>
            <person name="Rohde M."/>
            <person name="Sikorski J."/>
            <person name="Pukall R."/>
            <person name="Goker M."/>
            <person name="Woyke T."/>
            <person name="Bristow J."/>
            <person name="Eisen J."/>
            <person name="Markowitz V."/>
            <person name="Hugenholtz P."/>
            <person name="Kyrpides N."/>
            <person name="Klenk H."/>
        </authorList>
    </citation>
    <scope>NUCLEOTIDE SEQUENCE [LARGE SCALE GENOMIC DNA]</scope>
    <source>
        <strain evidence="6">ATCC 9345 / DSM 20595 / CCUG 17215 / LMG 16163 / NBRC 15585 / NCTC 8452 / 11018</strain>
    </source>
</reference>
<gene>
    <name evidence="5" type="ordered locus">Arch_1426</name>
</gene>
<keyword evidence="3" id="KW-0472">Membrane</keyword>